<dbReference type="Proteomes" id="UP000250321">
    <property type="component" value="Unassembled WGS sequence"/>
</dbReference>
<dbReference type="AlphaFoldDB" id="A0A314YFE7"/>
<evidence type="ECO:0000313" key="2">
    <source>
        <dbReference type="Proteomes" id="UP000250321"/>
    </source>
</evidence>
<organism evidence="1 2">
    <name type="scientific">Prunus yedoensis var. nudiflora</name>
    <dbReference type="NCBI Taxonomy" id="2094558"/>
    <lineage>
        <taxon>Eukaryota</taxon>
        <taxon>Viridiplantae</taxon>
        <taxon>Streptophyta</taxon>
        <taxon>Embryophyta</taxon>
        <taxon>Tracheophyta</taxon>
        <taxon>Spermatophyta</taxon>
        <taxon>Magnoliopsida</taxon>
        <taxon>eudicotyledons</taxon>
        <taxon>Gunneridae</taxon>
        <taxon>Pentapetalae</taxon>
        <taxon>rosids</taxon>
        <taxon>fabids</taxon>
        <taxon>Rosales</taxon>
        <taxon>Rosaceae</taxon>
        <taxon>Amygdaloideae</taxon>
        <taxon>Amygdaleae</taxon>
        <taxon>Prunus</taxon>
    </lineage>
</organism>
<protein>
    <submittedName>
        <fullName evidence="1">Uncharacterized protein</fullName>
    </submittedName>
</protein>
<sequence length="127" mass="13867">MSTNLSKSQNSTKACRIISFMAKSPNISTLSPPLKNRISPISSWAKNPLKLYSSSTETRPSKTISSMPRCYGKQGAVQTLRAEGDIARAMGNKGQYRQYVTGPDPNSTLEFAPDPVRVRHLAGAKHT</sequence>
<keyword evidence="2" id="KW-1185">Reference proteome</keyword>
<comment type="caution">
    <text evidence="1">The sequence shown here is derived from an EMBL/GenBank/DDBJ whole genome shotgun (WGS) entry which is preliminary data.</text>
</comment>
<gene>
    <name evidence="1" type="ORF">Pyn_29366</name>
</gene>
<accession>A0A314YFE7</accession>
<dbReference type="EMBL" id="PJQY01001311">
    <property type="protein sequence ID" value="PQQ03719.1"/>
    <property type="molecule type" value="Genomic_DNA"/>
</dbReference>
<evidence type="ECO:0000313" key="1">
    <source>
        <dbReference type="EMBL" id="PQQ03719.1"/>
    </source>
</evidence>
<name>A0A314YFE7_PRUYE</name>
<reference evidence="1 2" key="1">
    <citation type="submission" date="2018-02" db="EMBL/GenBank/DDBJ databases">
        <title>Draft genome of wild Prunus yedoensis var. nudiflora.</title>
        <authorList>
            <person name="Baek S."/>
            <person name="Kim J.-H."/>
            <person name="Choi K."/>
            <person name="Kim G.-B."/>
            <person name="Cho A."/>
            <person name="Jang H."/>
            <person name="Shin C.-H."/>
            <person name="Yu H.-J."/>
            <person name="Mun J.-H."/>
        </authorList>
    </citation>
    <scope>NUCLEOTIDE SEQUENCE [LARGE SCALE GENOMIC DNA]</scope>
    <source>
        <strain evidence="2">cv. Jeju island</strain>
        <tissue evidence="1">Leaf</tissue>
    </source>
</reference>
<proteinExistence type="predicted"/>